<evidence type="ECO:0008006" key="3">
    <source>
        <dbReference type="Google" id="ProtNLM"/>
    </source>
</evidence>
<dbReference type="AlphaFoldDB" id="A0A5R8Q8V7"/>
<gene>
    <name evidence="1" type="ORF">FEZ08_11925</name>
</gene>
<dbReference type="OrthoDB" id="3174978at2"/>
<name>A0A5R8Q8V7_9FIRM</name>
<dbReference type="InParanoid" id="A0A5R8Q8V7"/>
<organism evidence="1 2">
    <name type="scientific">Culicoidibacter larvae</name>
    <dbReference type="NCBI Taxonomy" id="2579976"/>
    <lineage>
        <taxon>Bacteria</taxon>
        <taxon>Bacillati</taxon>
        <taxon>Bacillota</taxon>
        <taxon>Culicoidibacteria</taxon>
        <taxon>Culicoidibacterales</taxon>
        <taxon>Culicoidibacteraceae</taxon>
        <taxon>Culicoidibacter</taxon>
    </lineage>
</organism>
<dbReference type="InterPro" id="IPR009912">
    <property type="entry name" value="DUF1451"/>
</dbReference>
<evidence type="ECO:0000313" key="1">
    <source>
        <dbReference type="EMBL" id="TLG70288.1"/>
    </source>
</evidence>
<protein>
    <recommendedName>
        <fullName evidence="3">Zinc ribbon domain-containing protein</fullName>
    </recommendedName>
</protein>
<proteinExistence type="predicted"/>
<dbReference type="Pfam" id="PF07295">
    <property type="entry name" value="DUF1451"/>
    <property type="match status" value="1"/>
</dbReference>
<evidence type="ECO:0000313" key="2">
    <source>
        <dbReference type="Proteomes" id="UP000306912"/>
    </source>
</evidence>
<dbReference type="EMBL" id="VBWP01000019">
    <property type="protein sequence ID" value="TLG70288.1"/>
    <property type="molecule type" value="Genomic_DNA"/>
</dbReference>
<keyword evidence="2" id="KW-1185">Reference proteome</keyword>
<reference evidence="1 2" key="1">
    <citation type="submission" date="2019-05" db="EMBL/GenBank/DDBJ databases">
        <title>Culicoidintestinum kansasii gen. nov., sp. nov. from the gastrointestinal tract of the biting midge, Culicoides sonorensis.</title>
        <authorList>
            <person name="Neupane S."/>
            <person name="Ghosh A."/>
            <person name="Gunther S."/>
            <person name="Martin K."/>
            <person name="Zurek L."/>
        </authorList>
    </citation>
    <scope>NUCLEOTIDE SEQUENCE [LARGE SCALE GENOMIC DNA]</scope>
    <source>
        <strain evidence="1 2">CS-1</strain>
    </source>
</reference>
<dbReference type="Proteomes" id="UP000306912">
    <property type="component" value="Unassembled WGS sequence"/>
</dbReference>
<accession>A0A5R8Q8V7</accession>
<sequence>MMRMAVLYLAGTYTCVTCGKKHEQIEKNKALPKCPTCGNNTFTRCTGYHPKDKWIKEENKE</sequence>
<comment type="caution">
    <text evidence="1">The sequence shown here is derived from an EMBL/GenBank/DDBJ whole genome shotgun (WGS) entry which is preliminary data.</text>
</comment>